<dbReference type="PROSITE" id="PS51379">
    <property type="entry name" value="4FE4S_FER_2"/>
    <property type="match status" value="2"/>
</dbReference>
<evidence type="ECO:0000313" key="8">
    <source>
        <dbReference type="EMBL" id="MZG27022.1"/>
    </source>
</evidence>
<keyword evidence="1" id="KW-0004">4Fe-4S</keyword>
<evidence type="ECO:0000256" key="1">
    <source>
        <dbReference type="ARBA" id="ARBA00022485"/>
    </source>
</evidence>
<dbReference type="InterPro" id="IPR017896">
    <property type="entry name" value="4Fe4S_Fe-S-bd"/>
</dbReference>
<comment type="caution">
    <text evidence="8">The sequence shown here is derived from an EMBL/GenBank/DDBJ whole genome shotgun (WGS) entry which is preliminary data.</text>
</comment>
<evidence type="ECO:0000256" key="6">
    <source>
        <dbReference type="SAM" id="MobiDB-lite"/>
    </source>
</evidence>
<feature type="domain" description="4Fe-4S ferredoxin-type" evidence="7">
    <location>
        <begin position="132"/>
        <end position="163"/>
    </location>
</feature>
<dbReference type="Gene3D" id="3.30.70.20">
    <property type="match status" value="2"/>
</dbReference>
<evidence type="ECO:0000256" key="5">
    <source>
        <dbReference type="ARBA" id="ARBA00023014"/>
    </source>
</evidence>
<name>A0A6L8Q199_9ACTN</name>
<keyword evidence="4" id="KW-0408">Iron</keyword>
<dbReference type="PANTHER" id="PTHR42859">
    <property type="entry name" value="OXIDOREDUCTASE"/>
    <property type="match status" value="1"/>
</dbReference>
<dbReference type="GO" id="GO:0046872">
    <property type="term" value="F:metal ion binding"/>
    <property type="evidence" value="ECO:0007669"/>
    <property type="project" value="UniProtKB-KW"/>
</dbReference>
<feature type="domain" description="4Fe-4S ferredoxin-type" evidence="7">
    <location>
        <begin position="165"/>
        <end position="195"/>
    </location>
</feature>
<dbReference type="InterPro" id="IPR050294">
    <property type="entry name" value="RnfB_subfamily"/>
</dbReference>
<dbReference type="CDD" id="cd10550">
    <property type="entry name" value="DMSOR_beta_like"/>
    <property type="match status" value="1"/>
</dbReference>
<dbReference type="EMBL" id="VJNE01000001">
    <property type="protein sequence ID" value="MZG27022.1"/>
    <property type="molecule type" value="Genomic_DNA"/>
</dbReference>
<dbReference type="SUPFAM" id="SSF54862">
    <property type="entry name" value="4Fe-4S ferredoxins"/>
    <property type="match status" value="1"/>
</dbReference>
<evidence type="ECO:0000256" key="2">
    <source>
        <dbReference type="ARBA" id="ARBA00022723"/>
    </source>
</evidence>
<keyword evidence="2" id="KW-0479">Metal-binding</keyword>
<reference evidence="8 9" key="1">
    <citation type="submission" date="2019-07" db="EMBL/GenBank/DDBJ databases">
        <title>Draft genome sequence of Adlercreutzia equolifaciens IPLA 37004, a human intestinal strain that does not produces equol from daidzein.</title>
        <authorList>
            <person name="Vazquez L."/>
            <person name="Florez A.B."/>
            <person name="Mayo B."/>
        </authorList>
    </citation>
    <scope>NUCLEOTIDE SEQUENCE [LARGE SCALE GENOMIC DNA]</scope>
    <source>
        <strain evidence="8 9">IPLA 37004</strain>
    </source>
</reference>
<sequence length="361" mass="38578">MQRVRGERRREGRAPSVSFRSQEEGGGSMATSIEETAVAEEGVKGVSRRGFLTGGGLIAGAAVMAGLAGCAPAGKGELASTGEAVPKAKGHVVHQQYICSGCRTCELTCVLSHEQLINPQLARNKVETDVQQAYLTDVLYCQQCDDARCLAACPTGALHVDEATGARVIDQEQCVGCQTCLNACVFAPAASRIKYNPATNTCIKCDLCGGDPMCVKRCPLGASQLSWEEYTVVRPGIDDYVEKSTEGALEGVTFTKEYTGPHAGKAMDEQDWALVPADGGVQVKGQVTSSDGADLRVKMHCDFKDASGNVLGSSEEHMWCMSIHEHLPLEFSFAIDDPSQIAEVVLIGDISYWVKGVDEEY</sequence>
<proteinExistence type="predicted"/>
<dbReference type="GO" id="GO:0051539">
    <property type="term" value="F:4 iron, 4 sulfur cluster binding"/>
    <property type="evidence" value="ECO:0007669"/>
    <property type="project" value="UniProtKB-KW"/>
</dbReference>
<organism evidence="8 9">
    <name type="scientific">Adlercreutzia equolifaciens</name>
    <dbReference type="NCBI Taxonomy" id="446660"/>
    <lineage>
        <taxon>Bacteria</taxon>
        <taxon>Bacillati</taxon>
        <taxon>Actinomycetota</taxon>
        <taxon>Coriobacteriia</taxon>
        <taxon>Eggerthellales</taxon>
        <taxon>Eggerthellaceae</taxon>
        <taxon>Adlercreutzia</taxon>
    </lineage>
</organism>
<dbReference type="Proteomes" id="UP000472380">
    <property type="component" value="Unassembled WGS sequence"/>
</dbReference>
<feature type="region of interest" description="Disordered" evidence="6">
    <location>
        <begin position="1"/>
        <end position="30"/>
    </location>
</feature>
<dbReference type="InterPro" id="IPR006311">
    <property type="entry name" value="TAT_signal"/>
</dbReference>
<evidence type="ECO:0000313" key="9">
    <source>
        <dbReference type="Proteomes" id="UP000472380"/>
    </source>
</evidence>
<protein>
    <recommendedName>
        <fullName evidence="7">4Fe-4S ferredoxin-type domain-containing protein</fullName>
    </recommendedName>
</protein>
<dbReference type="Pfam" id="PF13247">
    <property type="entry name" value="Fer4_11"/>
    <property type="match status" value="1"/>
</dbReference>
<dbReference type="PANTHER" id="PTHR42859:SF17">
    <property type="entry name" value="ELECTRON TRANSPORT PROTEIN HYDN-RELATED"/>
    <property type="match status" value="1"/>
</dbReference>
<keyword evidence="3" id="KW-0677">Repeat</keyword>
<evidence type="ECO:0000256" key="4">
    <source>
        <dbReference type="ARBA" id="ARBA00023004"/>
    </source>
</evidence>
<gene>
    <name evidence="8" type="ORF">FM068_00170</name>
</gene>
<accession>A0A6L8Q199</accession>
<keyword evidence="5" id="KW-0411">Iron-sulfur</keyword>
<feature type="compositionally biased region" description="Basic and acidic residues" evidence="6">
    <location>
        <begin position="1"/>
        <end position="13"/>
    </location>
</feature>
<evidence type="ECO:0000256" key="3">
    <source>
        <dbReference type="ARBA" id="ARBA00022737"/>
    </source>
</evidence>
<dbReference type="AlphaFoldDB" id="A0A6L8Q199"/>
<evidence type="ECO:0000259" key="7">
    <source>
        <dbReference type="PROSITE" id="PS51379"/>
    </source>
</evidence>
<dbReference type="PROSITE" id="PS51318">
    <property type="entry name" value="TAT"/>
    <property type="match status" value="1"/>
</dbReference>